<dbReference type="EMBL" id="KJ888149">
    <property type="protein sequence ID" value="AII27002.1"/>
    <property type="molecule type" value="Genomic_DNA"/>
</dbReference>
<evidence type="ECO:0000256" key="1">
    <source>
        <dbReference type="SAM" id="Phobius"/>
    </source>
</evidence>
<keyword evidence="1" id="KW-0812">Transmembrane</keyword>
<keyword evidence="1" id="KW-1133">Transmembrane helix</keyword>
<feature type="transmembrane region" description="Helical" evidence="1">
    <location>
        <begin position="45"/>
        <end position="66"/>
    </location>
</feature>
<organism evidence="2 3">
    <name type="scientific">Staphylococcus phage MCE-2014</name>
    <dbReference type="NCBI Taxonomy" id="1524910"/>
    <lineage>
        <taxon>Viruses</taxon>
        <taxon>Duplodnaviria</taxon>
        <taxon>Heunggongvirae</taxon>
        <taxon>Uroviricota</taxon>
        <taxon>Caudoviricetes</taxon>
        <taxon>Herelleviridae</taxon>
        <taxon>Twortvirinae</taxon>
        <taxon>Kayvirus</taxon>
        <taxon>Kayvirus MCE2014</taxon>
    </lineage>
</organism>
<reference evidence="2 3" key="1">
    <citation type="journal article" date="2014" name="Appl. Environ. Microbiol.">
        <title>Combined Use of Bacteriophage K and a Novel Bacteriophage To Reduce Staphylococcus aureus Biofilm Formation.</title>
        <authorList>
            <person name="Alves D.R."/>
            <person name="Gaudion A."/>
            <person name="Bean J.E."/>
            <person name="Perez Esteban P."/>
            <person name="Arnot T.C."/>
            <person name="Harper D.R."/>
            <person name="Kot W."/>
            <person name="Hansen L.H."/>
            <person name="Enright M.C."/>
            <person name="Jenkins A.T."/>
        </authorList>
    </citation>
    <scope>NUCLEOTIDE SEQUENCE [LARGE SCALE GENOMIC DNA]</scope>
</reference>
<evidence type="ECO:0000313" key="3">
    <source>
        <dbReference type="Proteomes" id="UP000028960"/>
    </source>
</evidence>
<keyword evidence="3" id="KW-1185">Reference proteome</keyword>
<dbReference type="RefSeq" id="YP_009098092.1">
    <property type="nucleotide sequence ID" value="NC_025416.1"/>
</dbReference>
<evidence type="ECO:0000313" key="2">
    <source>
        <dbReference type="EMBL" id="AII27002.1"/>
    </source>
</evidence>
<accession>A0A076G678</accession>
<sequence length="185" mass="21688">MTEREKLVKEIEDANRDIQLRLKEVDNYKDSIRSKGTRNYISTKVLDSIMVGFVVSFLILIIMRVLEYFVTGNAVYSPLAPAVIIMFVLALGTWKVSKMNKIVSYRGTIKMYWELSNAEQKQAKVFKYPNDEVDIVSKHNLRQITFSEINILHLKYMRYNKAVEQHTKLSKELFKKDKETVDKNK</sequence>
<protein>
    <submittedName>
        <fullName evidence="2">Uncharacterized protein</fullName>
    </submittedName>
</protein>
<dbReference type="KEGG" id="vg:22276350"/>
<proteinExistence type="predicted"/>
<feature type="transmembrane region" description="Helical" evidence="1">
    <location>
        <begin position="78"/>
        <end position="96"/>
    </location>
</feature>
<dbReference type="Proteomes" id="UP000028960">
    <property type="component" value="Segment"/>
</dbReference>
<keyword evidence="1" id="KW-0472">Membrane</keyword>
<dbReference type="GeneID" id="22276350"/>
<name>A0A076G678_9CAUD</name>